<keyword evidence="1" id="KW-1133">Transmembrane helix</keyword>
<keyword evidence="1" id="KW-0812">Transmembrane</keyword>
<keyword evidence="3" id="KW-1185">Reference proteome</keyword>
<feature type="transmembrane region" description="Helical" evidence="1">
    <location>
        <begin position="92"/>
        <end position="109"/>
    </location>
</feature>
<proteinExistence type="predicted"/>
<feature type="transmembrane region" description="Helical" evidence="1">
    <location>
        <begin position="158"/>
        <end position="176"/>
    </location>
</feature>
<feature type="transmembrane region" description="Helical" evidence="1">
    <location>
        <begin position="115"/>
        <end position="137"/>
    </location>
</feature>
<dbReference type="AlphaFoldDB" id="A0A1I3HLA8"/>
<feature type="transmembrane region" description="Helical" evidence="1">
    <location>
        <begin position="196"/>
        <end position="219"/>
    </location>
</feature>
<sequence>MITSEENIEIGEFLKEKNLPLDLRVEILDHIREQLSHKMEVESKDFYLAFSEIKESWKEDLVMKKTFFIRESRTNIHRKTNRKADLEILKKSGLYFAIYFLLSSSFLYFNKTLAHNFILGIYSLMTFMYLWLLLFNYKMLKITAKSKRRKISYLQQGTAVFTMVGIFIPVYVLFDFENKFDRYYLSIFNLINHGEITVILFATLFTLNIYAYGWLYGFINFLEYKKSLKILEQKINFKL</sequence>
<organism evidence="2 3">
    <name type="scientific">Halpernia frigidisoli</name>
    <dbReference type="NCBI Taxonomy" id="1125876"/>
    <lineage>
        <taxon>Bacteria</taxon>
        <taxon>Pseudomonadati</taxon>
        <taxon>Bacteroidota</taxon>
        <taxon>Flavobacteriia</taxon>
        <taxon>Flavobacteriales</taxon>
        <taxon>Weeksellaceae</taxon>
        <taxon>Chryseobacterium group</taxon>
        <taxon>Halpernia</taxon>
    </lineage>
</organism>
<dbReference type="Proteomes" id="UP000198931">
    <property type="component" value="Unassembled WGS sequence"/>
</dbReference>
<reference evidence="2 3" key="1">
    <citation type="submission" date="2016-10" db="EMBL/GenBank/DDBJ databases">
        <authorList>
            <person name="de Groot N.N."/>
        </authorList>
    </citation>
    <scope>NUCLEOTIDE SEQUENCE [LARGE SCALE GENOMIC DNA]</scope>
    <source>
        <strain evidence="2 3">DSM 26000</strain>
    </source>
</reference>
<dbReference type="RefSeq" id="WP_090080644.1">
    <property type="nucleotide sequence ID" value="NZ_FOQT01000004.1"/>
</dbReference>
<protein>
    <submittedName>
        <fullName evidence="2">Uncharacterized protein</fullName>
    </submittedName>
</protein>
<dbReference type="STRING" id="1125876.SAMN05443292_2273"/>
<name>A0A1I3HLA8_9FLAO</name>
<dbReference type="OrthoDB" id="1246786at2"/>
<gene>
    <name evidence="2" type="ORF">SAMN05443292_2273</name>
</gene>
<evidence type="ECO:0000256" key="1">
    <source>
        <dbReference type="SAM" id="Phobius"/>
    </source>
</evidence>
<evidence type="ECO:0000313" key="3">
    <source>
        <dbReference type="Proteomes" id="UP000198931"/>
    </source>
</evidence>
<accession>A0A1I3HLA8</accession>
<keyword evidence="1" id="KW-0472">Membrane</keyword>
<evidence type="ECO:0000313" key="2">
    <source>
        <dbReference type="EMBL" id="SFI36461.1"/>
    </source>
</evidence>
<dbReference type="EMBL" id="FOQT01000004">
    <property type="protein sequence ID" value="SFI36461.1"/>
    <property type="molecule type" value="Genomic_DNA"/>
</dbReference>